<proteinExistence type="predicted"/>
<gene>
    <name evidence="2" type="primary">SNX3</name>
    <name evidence="2" type="ORF">NGRA_2321</name>
</gene>
<feature type="domain" description="PX" evidence="1">
    <location>
        <begin position="1"/>
        <end position="118"/>
    </location>
</feature>
<dbReference type="SMART" id="SM00312">
    <property type="entry name" value="PX"/>
    <property type="match status" value="1"/>
</dbReference>
<organism evidence="2 3">
    <name type="scientific">Nosema granulosis</name>
    <dbReference type="NCBI Taxonomy" id="83296"/>
    <lineage>
        <taxon>Eukaryota</taxon>
        <taxon>Fungi</taxon>
        <taxon>Fungi incertae sedis</taxon>
        <taxon>Microsporidia</taxon>
        <taxon>Nosematidae</taxon>
        <taxon>Nosema</taxon>
    </lineage>
</organism>
<dbReference type="AlphaFoldDB" id="A0A9P6KYB6"/>
<dbReference type="EMBL" id="SBJO01000237">
    <property type="protein sequence ID" value="KAF9761945.1"/>
    <property type="molecule type" value="Genomic_DNA"/>
</dbReference>
<dbReference type="InterPro" id="IPR036871">
    <property type="entry name" value="PX_dom_sf"/>
</dbReference>
<comment type="caution">
    <text evidence="2">The sequence shown here is derived from an EMBL/GenBank/DDBJ whole genome shotgun (WGS) entry which is preliminary data.</text>
</comment>
<dbReference type="PROSITE" id="PS50195">
    <property type="entry name" value="PX"/>
    <property type="match status" value="1"/>
</dbReference>
<dbReference type="Proteomes" id="UP000740883">
    <property type="component" value="Unassembled WGS sequence"/>
</dbReference>
<dbReference type="SUPFAM" id="SSF64268">
    <property type="entry name" value="PX domain"/>
    <property type="match status" value="1"/>
</dbReference>
<evidence type="ECO:0000259" key="1">
    <source>
        <dbReference type="PROSITE" id="PS50195"/>
    </source>
</evidence>
<dbReference type="InterPro" id="IPR001683">
    <property type="entry name" value="PX_dom"/>
</dbReference>
<dbReference type="GO" id="GO:0035091">
    <property type="term" value="F:phosphatidylinositol binding"/>
    <property type="evidence" value="ECO:0007669"/>
    <property type="project" value="InterPro"/>
</dbReference>
<reference evidence="2 3" key="1">
    <citation type="journal article" date="2020" name="Genome Biol. Evol.">
        <title>Comparative genomics of strictly vertically transmitted, feminizing microsporidia endosymbionts of amphipod crustaceans.</title>
        <authorList>
            <person name="Cormier A."/>
            <person name="Chebbi M.A."/>
            <person name="Giraud I."/>
            <person name="Wattier R."/>
            <person name="Teixeira M."/>
            <person name="Gilbert C."/>
            <person name="Rigaud T."/>
            <person name="Cordaux R."/>
        </authorList>
    </citation>
    <scope>NUCLEOTIDE SEQUENCE [LARGE SCALE GENOMIC DNA]</scope>
    <source>
        <strain evidence="2 3">Ou3-Ou53</strain>
    </source>
</reference>
<name>A0A9P6KYB6_9MICR</name>
<dbReference type="PANTHER" id="PTHR22775">
    <property type="entry name" value="SORTING NEXIN"/>
    <property type="match status" value="1"/>
</dbReference>
<dbReference type="CDD" id="cd06093">
    <property type="entry name" value="PX_domain"/>
    <property type="match status" value="1"/>
</dbReference>
<evidence type="ECO:0000313" key="3">
    <source>
        <dbReference type="Proteomes" id="UP000740883"/>
    </source>
</evidence>
<protein>
    <submittedName>
        <fullName evidence="2">Sorting nexin-3</fullName>
    </submittedName>
</protein>
<dbReference type="Pfam" id="PF00787">
    <property type="entry name" value="PX"/>
    <property type="match status" value="1"/>
</dbReference>
<accession>A0A9P6KYB6</accession>
<dbReference type="Gene3D" id="3.30.1520.10">
    <property type="entry name" value="Phox-like domain"/>
    <property type="match status" value="1"/>
</dbReference>
<keyword evidence="3" id="KW-1185">Reference proteome</keyword>
<sequence length="121" mass="14398">MNILLETSISKTFCKNNKYTLYEIVCITNLPTKKNCFFKVHKRYSDFYVLHGKIKMHLKNLPPFPKKKYFKMDYSTITERMIMFDGYLRYLCHMVISNNITDECKALITSFLNIDSISLDK</sequence>
<dbReference type="PANTHER" id="PTHR22775:SF3">
    <property type="entry name" value="SORTING NEXIN-13"/>
    <property type="match status" value="1"/>
</dbReference>
<evidence type="ECO:0000313" key="2">
    <source>
        <dbReference type="EMBL" id="KAF9761945.1"/>
    </source>
</evidence>
<dbReference type="OrthoDB" id="2189967at2759"/>